<dbReference type="Gene3D" id="2.60.200.20">
    <property type="match status" value="1"/>
</dbReference>
<dbReference type="InterPro" id="IPR008984">
    <property type="entry name" value="SMAD_FHA_dom_sf"/>
</dbReference>
<keyword evidence="2" id="KW-0963">Cytoplasm</keyword>
<organism evidence="9 10">
    <name type="scientific">Perkinsus chesapeaki</name>
    <name type="common">Clam parasite</name>
    <name type="synonym">Perkinsus andrewsi</name>
    <dbReference type="NCBI Taxonomy" id="330153"/>
    <lineage>
        <taxon>Eukaryota</taxon>
        <taxon>Sar</taxon>
        <taxon>Alveolata</taxon>
        <taxon>Perkinsozoa</taxon>
        <taxon>Perkinsea</taxon>
        <taxon>Perkinsida</taxon>
        <taxon>Perkinsidae</taxon>
        <taxon>Perkinsus</taxon>
    </lineage>
</organism>
<evidence type="ECO:0000256" key="7">
    <source>
        <dbReference type="RuleBase" id="RU000394"/>
    </source>
</evidence>
<comment type="similarity">
    <text evidence="6 7">Belongs to the TRAFAC class myosin-kinesin ATPase superfamily. Kinesin family.</text>
</comment>
<evidence type="ECO:0000259" key="8">
    <source>
        <dbReference type="PROSITE" id="PS50067"/>
    </source>
</evidence>
<dbReference type="EMBL" id="JAAPAO010000032">
    <property type="protein sequence ID" value="KAF4676637.1"/>
    <property type="molecule type" value="Genomic_DNA"/>
</dbReference>
<dbReference type="GO" id="GO:0008017">
    <property type="term" value="F:microtubule binding"/>
    <property type="evidence" value="ECO:0007669"/>
    <property type="project" value="InterPro"/>
</dbReference>
<keyword evidence="3 7" id="KW-0547">Nucleotide-binding</keyword>
<dbReference type="InterPro" id="IPR036961">
    <property type="entry name" value="Kinesin_motor_dom_sf"/>
</dbReference>
<evidence type="ECO:0000256" key="4">
    <source>
        <dbReference type="ARBA" id="ARBA00022840"/>
    </source>
</evidence>
<dbReference type="GO" id="GO:0003777">
    <property type="term" value="F:microtubule motor activity"/>
    <property type="evidence" value="ECO:0007669"/>
    <property type="project" value="InterPro"/>
</dbReference>
<dbReference type="InterPro" id="IPR027417">
    <property type="entry name" value="P-loop_NTPase"/>
</dbReference>
<evidence type="ECO:0000256" key="6">
    <source>
        <dbReference type="PROSITE-ProRule" id="PRU00283"/>
    </source>
</evidence>
<gene>
    <name evidence="9" type="ORF">FOL47_005790</name>
</gene>
<dbReference type="GO" id="GO:0051231">
    <property type="term" value="P:spindle elongation"/>
    <property type="evidence" value="ECO:0007669"/>
    <property type="project" value="TreeGrafter"/>
</dbReference>
<evidence type="ECO:0000256" key="3">
    <source>
        <dbReference type="ARBA" id="ARBA00022741"/>
    </source>
</evidence>
<dbReference type="SUPFAM" id="SSF49879">
    <property type="entry name" value="SMAD/FHA domain"/>
    <property type="match status" value="1"/>
</dbReference>
<dbReference type="GO" id="GO:0005524">
    <property type="term" value="F:ATP binding"/>
    <property type="evidence" value="ECO:0007669"/>
    <property type="project" value="UniProtKB-KW"/>
</dbReference>
<dbReference type="AlphaFoldDB" id="A0A7J6MZ68"/>
<dbReference type="SMART" id="SM00129">
    <property type="entry name" value="KISc"/>
    <property type="match status" value="1"/>
</dbReference>
<keyword evidence="5" id="KW-0175">Coiled coil</keyword>
<dbReference type="InterPro" id="IPR019821">
    <property type="entry name" value="Kinesin_motor_CS"/>
</dbReference>
<evidence type="ECO:0000313" key="9">
    <source>
        <dbReference type="EMBL" id="KAF4676637.1"/>
    </source>
</evidence>
<comment type="subcellular location">
    <subcellularLocation>
        <location evidence="1">Cytoplasm</location>
    </subcellularLocation>
</comment>
<feature type="domain" description="Kinesin motor" evidence="8">
    <location>
        <begin position="1"/>
        <end position="133"/>
    </location>
</feature>
<dbReference type="OrthoDB" id="3176171at2759"/>
<dbReference type="GO" id="GO:0007052">
    <property type="term" value="P:mitotic spindle organization"/>
    <property type="evidence" value="ECO:0007669"/>
    <property type="project" value="TreeGrafter"/>
</dbReference>
<sequence>MNSQSSRSHSVFTIRLRQRTNNDDHHRTSSVHLIDLAGSERTKRSGAVGQRMKEGQSINTSLSVLGQVISKLSSSNKGNDTHIPFRQSKLTYLLTDALTGNSYTWMLAAISPARHDQDETLSTLRFASSVKRIKTVPIRAPTPETRPVIPAYIVNNNNSYKSGSWKTRCSGVSPKGKLSSRQRRRLKLREGHKGSIGHSERKEAIDDEEEVELSAQSYMEDSLDDWDAKLRASSKLLKELHMDNIHEIAGRKTKEPYILNISDDPSLSGCLVYFLNSDKGSCRTTTVGSASDNDIVLVGLGIPDKLCTLSVKYDNSDDEIGKVEVKRTAADSTGRLIVGGHLLDTVGQVNRLNSGDRIIFGRAFVFRLVIPGSSIITAAAVSSSQRMSITANNMPIIEEEEIHQVMVESSMADTQTRKMASEVRAINRLLDSIGVSDVTEERGRFIEMYSGTLTRVQEANDILSELRSNSGITLNLVVLTDVSQMSEVDERRRRLTDSRRTAAAASPPPGMADYSLMFSIIFPLASFLYLVTVPVNAGSAVMIAEKLLGNDDGYCQRVCDERPGCIFSYCGDDKKCHNLASTETQEVVSCGAVVSTFDSCNAACDSVADCSGSTWKSFCKSWLDKPVCFGLLVTSKGLCYEASPGCSGTPLNCP</sequence>
<keyword evidence="4 7" id="KW-0067">ATP-binding</keyword>
<accession>A0A7J6MZ68</accession>
<evidence type="ECO:0000256" key="5">
    <source>
        <dbReference type="ARBA" id="ARBA00023054"/>
    </source>
</evidence>
<name>A0A7J6MZ68_PERCH</name>
<dbReference type="InterPro" id="IPR027640">
    <property type="entry name" value="Kinesin-like_fam"/>
</dbReference>
<keyword evidence="7" id="KW-0505">Motor protein</keyword>
<evidence type="ECO:0000313" key="10">
    <source>
        <dbReference type="Proteomes" id="UP000591131"/>
    </source>
</evidence>
<proteinExistence type="inferred from homology"/>
<dbReference type="SUPFAM" id="SSF52540">
    <property type="entry name" value="P-loop containing nucleoside triphosphate hydrolases"/>
    <property type="match status" value="1"/>
</dbReference>
<evidence type="ECO:0000256" key="1">
    <source>
        <dbReference type="ARBA" id="ARBA00004496"/>
    </source>
</evidence>
<evidence type="ECO:0000256" key="2">
    <source>
        <dbReference type="ARBA" id="ARBA00022490"/>
    </source>
</evidence>
<dbReference type="GO" id="GO:0005874">
    <property type="term" value="C:microtubule"/>
    <property type="evidence" value="ECO:0007669"/>
    <property type="project" value="UniProtKB-KW"/>
</dbReference>
<dbReference type="GO" id="GO:0007018">
    <property type="term" value="P:microtubule-based movement"/>
    <property type="evidence" value="ECO:0007669"/>
    <property type="project" value="InterPro"/>
</dbReference>
<dbReference type="PROSITE" id="PS00411">
    <property type="entry name" value="KINESIN_MOTOR_1"/>
    <property type="match status" value="1"/>
</dbReference>
<reference evidence="9 10" key="1">
    <citation type="submission" date="2020-04" db="EMBL/GenBank/DDBJ databases">
        <title>Perkinsus chesapeaki whole genome sequence.</title>
        <authorList>
            <person name="Bogema D.R."/>
        </authorList>
    </citation>
    <scope>NUCLEOTIDE SEQUENCE [LARGE SCALE GENOMIC DNA]</scope>
    <source>
        <strain evidence="9">ATCC PRA-425</strain>
    </source>
</reference>
<dbReference type="Proteomes" id="UP000591131">
    <property type="component" value="Unassembled WGS sequence"/>
</dbReference>
<dbReference type="GO" id="GO:0005875">
    <property type="term" value="C:microtubule associated complex"/>
    <property type="evidence" value="ECO:0007669"/>
    <property type="project" value="TreeGrafter"/>
</dbReference>
<protein>
    <recommendedName>
        <fullName evidence="7">Kinesin-like protein</fullName>
    </recommendedName>
</protein>
<dbReference type="GO" id="GO:0005737">
    <property type="term" value="C:cytoplasm"/>
    <property type="evidence" value="ECO:0007669"/>
    <property type="project" value="UniProtKB-SubCell"/>
</dbReference>
<comment type="caution">
    <text evidence="6">Lacks conserved residue(s) required for the propagation of feature annotation.</text>
</comment>
<dbReference type="PANTHER" id="PTHR47969">
    <property type="entry name" value="CHROMOSOME-ASSOCIATED KINESIN KIF4A-RELATED"/>
    <property type="match status" value="1"/>
</dbReference>
<dbReference type="Gene3D" id="3.40.850.10">
    <property type="entry name" value="Kinesin motor domain"/>
    <property type="match status" value="1"/>
</dbReference>
<dbReference type="PANTHER" id="PTHR47969:SF15">
    <property type="entry name" value="CHROMOSOME-ASSOCIATED KINESIN KIF4A-RELATED"/>
    <property type="match status" value="1"/>
</dbReference>
<dbReference type="InterPro" id="IPR001752">
    <property type="entry name" value="Kinesin_motor_dom"/>
</dbReference>
<keyword evidence="10" id="KW-1185">Reference proteome</keyword>
<dbReference type="PRINTS" id="PR00380">
    <property type="entry name" value="KINESINHEAVY"/>
</dbReference>
<keyword evidence="7" id="KW-0493">Microtubule</keyword>
<dbReference type="Pfam" id="PF00225">
    <property type="entry name" value="Kinesin"/>
    <property type="match status" value="1"/>
</dbReference>
<comment type="caution">
    <text evidence="9">The sequence shown here is derived from an EMBL/GenBank/DDBJ whole genome shotgun (WGS) entry which is preliminary data.</text>
</comment>
<dbReference type="PROSITE" id="PS50067">
    <property type="entry name" value="KINESIN_MOTOR_2"/>
    <property type="match status" value="1"/>
</dbReference>